<proteinExistence type="inferred from homology"/>
<dbReference type="InterPro" id="IPR039301">
    <property type="entry name" value="Sip5/DA2"/>
</dbReference>
<dbReference type="OrthoDB" id="21471at2759"/>
<name>A0A899FSA1_9ASCO</name>
<evidence type="ECO:0000313" key="3">
    <source>
        <dbReference type="Proteomes" id="UP000663699"/>
    </source>
</evidence>
<dbReference type="GO" id="GO:0005737">
    <property type="term" value="C:cytoplasm"/>
    <property type="evidence" value="ECO:0007669"/>
    <property type="project" value="TreeGrafter"/>
</dbReference>
<evidence type="ECO:0000256" key="1">
    <source>
        <dbReference type="ARBA" id="ARBA00010402"/>
    </source>
</evidence>
<protein>
    <recommendedName>
        <fullName evidence="4">RING-type domain-containing protein</fullName>
    </recommendedName>
</protein>
<evidence type="ECO:0000313" key="2">
    <source>
        <dbReference type="EMBL" id="QSL64651.1"/>
    </source>
</evidence>
<dbReference type="AlphaFoldDB" id="A0A899FSA1"/>
<dbReference type="PANTHER" id="PTHR31315">
    <property type="entry name" value="PROTEIN SIP5"/>
    <property type="match status" value="1"/>
</dbReference>
<sequence length="413" mass="47937">MVKPLKWSDFIESGSYGTFIRTSIPLNLTLDGGFLTTYDLYQIPHDYKYVIVHQLMFEGKMAPFYRGLTEFNPLWSDKKLLEVVCQHLVIPFKDTIPLFTKDFPGGFYMKYISSLESDIYKSFEPHTFRFRSIVSLFRRFISACRFFKCPLEVSLYRKSQECFLCFLYYPKVNYTRCCNKPICSECFVRIRHSDSCVTLDQENETKNTSISKNNNPIFCPFCLEKDFGIIYTSSVQKRNSKLFPLPFFSNGRHSNNKLQKCFSEPPYVVTTDMIRPHWLHQLINTEHKVNQDVPNGDSSNNIVASDYKREAPNLVENEQHAAPSVHQDDGYEAEYFKMQGNIMFRSVRLNLKNATYANYVNAIHEKELATGQGTDRPIITLYDGTTLSLTDFVEHKEAFDPMVISNPSLQLKS</sequence>
<dbReference type="Proteomes" id="UP000663699">
    <property type="component" value="Chromosome 3"/>
</dbReference>
<keyword evidence="3" id="KW-1185">Reference proteome</keyword>
<accession>A0A899FSA1</accession>
<gene>
    <name evidence="2" type="ORF">MERGE_001953</name>
</gene>
<dbReference type="PANTHER" id="PTHR31315:SF1">
    <property type="entry name" value="PROTEIN SIP5"/>
    <property type="match status" value="1"/>
</dbReference>
<organism evidence="2 3">
    <name type="scientific">Pneumocystis wakefieldiae</name>
    <dbReference type="NCBI Taxonomy" id="38082"/>
    <lineage>
        <taxon>Eukaryota</taxon>
        <taxon>Fungi</taxon>
        <taxon>Dikarya</taxon>
        <taxon>Ascomycota</taxon>
        <taxon>Taphrinomycotina</taxon>
        <taxon>Pneumocystomycetes</taxon>
        <taxon>Pneumocystaceae</taxon>
        <taxon>Pneumocystis</taxon>
    </lineage>
</organism>
<dbReference type="CDD" id="cd24139">
    <property type="entry name" value="SIP5-like"/>
    <property type="match status" value="1"/>
</dbReference>
<dbReference type="EMBL" id="CP054534">
    <property type="protein sequence ID" value="QSL64651.1"/>
    <property type="molecule type" value="Genomic_DNA"/>
</dbReference>
<evidence type="ECO:0008006" key="4">
    <source>
        <dbReference type="Google" id="ProtNLM"/>
    </source>
</evidence>
<comment type="similarity">
    <text evidence="1">Belongs to the SIP5 family.</text>
</comment>
<reference evidence="2" key="1">
    <citation type="submission" date="2020-06" db="EMBL/GenBank/DDBJ databases">
        <title>Genomes of multiple members of Pneumocystis genus reveal paths to human pathogen Pneumocystis jirovecii.</title>
        <authorList>
            <person name="Cisse O.H."/>
            <person name="Ma L."/>
            <person name="Dekker J."/>
            <person name="Khil P."/>
            <person name="Jo J."/>
            <person name="Brenchley J."/>
            <person name="Blair R."/>
            <person name="Pahar B."/>
            <person name="Chabe M."/>
            <person name="Van Rompay K.A."/>
            <person name="Keesler R."/>
            <person name="Sukura A."/>
            <person name="Hirsch V."/>
            <person name="Kutty G."/>
            <person name="Liu Y."/>
            <person name="Peng L."/>
            <person name="Chen J."/>
            <person name="Song J."/>
            <person name="Weissenbacher-Lang C."/>
            <person name="Xu J."/>
            <person name="Upham N.S."/>
            <person name="Stajich J.E."/>
            <person name="Cuomo C.A."/>
            <person name="Cushion M.T."/>
            <person name="Kovacs J.A."/>
        </authorList>
    </citation>
    <scope>NUCLEOTIDE SEQUENCE</scope>
    <source>
        <strain evidence="2">2A</strain>
    </source>
</reference>